<dbReference type="InterPro" id="IPR004477">
    <property type="entry name" value="ComEC_N"/>
</dbReference>
<dbReference type="Pfam" id="PF03772">
    <property type="entry name" value="Competence"/>
    <property type="match status" value="1"/>
</dbReference>
<keyword evidence="4 6" id="KW-1133">Transmembrane helix</keyword>
<dbReference type="STRING" id="593907.Celgi_1214"/>
<name>F8A1S6_CELGA</name>
<dbReference type="OrthoDB" id="7177610at2"/>
<evidence type="ECO:0000313" key="9">
    <source>
        <dbReference type="Proteomes" id="UP000000485"/>
    </source>
</evidence>
<dbReference type="eggNOG" id="COG0658">
    <property type="taxonomic scope" value="Bacteria"/>
</dbReference>
<evidence type="ECO:0000256" key="4">
    <source>
        <dbReference type="ARBA" id="ARBA00022989"/>
    </source>
</evidence>
<dbReference type="InterPro" id="IPR052159">
    <property type="entry name" value="Competence_DNA_uptake"/>
</dbReference>
<dbReference type="HOGENOM" id="CLU_010363_8_2_11"/>
<dbReference type="Proteomes" id="UP000000485">
    <property type="component" value="Chromosome"/>
</dbReference>
<accession>F8A1S6</accession>
<feature type="transmembrane region" description="Helical" evidence="6">
    <location>
        <begin position="76"/>
        <end position="96"/>
    </location>
</feature>
<organism evidence="8 9">
    <name type="scientific">Cellulomonas gilvus (strain ATCC 13127 / NRRL B-14078)</name>
    <name type="common">Cellvibrio gilvus</name>
    <dbReference type="NCBI Taxonomy" id="593907"/>
    <lineage>
        <taxon>Bacteria</taxon>
        <taxon>Bacillati</taxon>
        <taxon>Actinomycetota</taxon>
        <taxon>Actinomycetes</taxon>
        <taxon>Micrococcales</taxon>
        <taxon>Cellulomonadaceae</taxon>
        <taxon>Cellulomonas</taxon>
    </lineage>
</organism>
<feature type="transmembrane region" description="Helical" evidence="6">
    <location>
        <begin position="444"/>
        <end position="467"/>
    </location>
</feature>
<proteinExistence type="predicted"/>
<protein>
    <submittedName>
        <fullName evidence="8">ComEC/Rec2-related protein</fullName>
    </submittedName>
</protein>
<dbReference type="PANTHER" id="PTHR30619:SF1">
    <property type="entry name" value="RECOMBINATION PROTEIN 2"/>
    <property type="match status" value="1"/>
</dbReference>
<evidence type="ECO:0000256" key="2">
    <source>
        <dbReference type="ARBA" id="ARBA00022475"/>
    </source>
</evidence>
<comment type="subcellular location">
    <subcellularLocation>
        <location evidence="1">Cell membrane</location>
        <topology evidence="1">Multi-pass membrane protein</topology>
    </subcellularLocation>
</comment>
<dbReference type="GO" id="GO:0005886">
    <property type="term" value="C:plasma membrane"/>
    <property type="evidence" value="ECO:0007669"/>
    <property type="project" value="UniProtKB-SubCell"/>
</dbReference>
<dbReference type="EMBL" id="CP002665">
    <property type="protein sequence ID" value="AEI11733.1"/>
    <property type="molecule type" value="Genomic_DNA"/>
</dbReference>
<evidence type="ECO:0000256" key="1">
    <source>
        <dbReference type="ARBA" id="ARBA00004651"/>
    </source>
</evidence>
<feature type="transmembrane region" description="Helical" evidence="6">
    <location>
        <begin position="21"/>
        <end position="38"/>
    </location>
</feature>
<feature type="transmembrane region" description="Helical" evidence="6">
    <location>
        <begin position="381"/>
        <end position="399"/>
    </location>
</feature>
<evidence type="ECO:0000259" key="7">
    <source>
        <dbReference type="Pfam" id="PF03772"/>
    </source>
</evidence>
<feature type="transmembrane region" description="Helical" evidence="6">
    <location>
        <begin position="411"/>
        <end position="438"/>
    </location>
</feature>
<dbReference type="NCBIfam" id="TIGR00360">
    <property type="entry name" value="ComEC_N-term"/>
    <property type="match status" value="1"/>
</dbReference>
<keyword evidence="2" id="KW-1003">Cell membrane</keyword>
<keyword evidence="9" id="KW-1185">Reference proteome</keyword>
<dbReference type="KEGG" id="cga:Celgi_1214"/>
<evidence type="ECO:0000256" key="3">
    <source>
        <dbReference type="ARBA" id="ARBA00022692"/>
    </source>
</evidence>
<dbReference type="AlphaFoldDB" id="F8A1S6"/>
<gene>
    <name evidence="8" type="ordered locus">Celgi_1214</name>
</gene>
<keyword evidence="3 6" id="KW-0812">Transmembrane</keyword>
<feature type="transmembrane region" description="Helical" evidence="6">
    <location>
        <begin position="499"/>
        <end position="524"/>
    </location>
</feature>
<feature type="transmembrane region" description="Helical" evidence="6">
    <location>
        <begin position="474"/>
        <end position="493"/>
    </location>
</feature>
<dbReference type="PANTHER" id="PTHR30619">
    <property type="entry name" value="DNA INTERNALIZATION/COMPETENCE PROTEIN COMEC/REC2"/>
    <property type="match status" value="1"/>
</dbReference>
<feature type="transmembrane region" description="Helical" evidence="6">
    <location>
        <begin position="44"/>
        <end position="64"/>
    </location>
</feature>
<feature type="transmembrane region" description="Helical" evidence="6">
    <location>
        <begin position="285"/>
        <end position="306"/>
    </location>
</feature>
<reference evidence="9" key="1">
    <citation type="submission" date="2011-04" db="EMBL/GenBank/DDBJ databases">
        <title>Complete sequence of Cellvibrio gilvus ATCC 13127.</title>
        <authorList>
            <person name="Lucas S."/>
            <person name="Han J."/>
            <person name="Lapidus A."/>
            <person name="Cheng J.-F."/>
            <person name="Goodwin L."/>
            <person name="Pitluck S."/>
            <person name="Peters L."/>
            <person name="Munk A."/>
            <person name="Detter J.C."/>
            <person name="Han C."/>
            <person name="Tapia R."/>
            <person name="Land M."/>
            <person name="Hauser L."/>
            <person name="Kyrpides N."/>
            <person name="Ivanova N."/>
            <person name="Ovchinnikova G."/>
            <person name="Pagani I."/>
            <person name="Mead D."/>
            <person name="Brumm P."/>
            <person name="Woyke T."/>
        </authorList>
    </citation>
    <scope>NUCLEOTIDE SEQUENCE [LARGE SCALE GENOMIC DNA]</scope>
    <source>
        <strain evidence="9">ATCC 13127 / NRRL B-14078</strain>
    </source>
</reference>
<feature type="domain" description="ComEC/Rec2-related protein" evidence="7">
    <location>
        <begin position="262"/>
        <end position="526"/>
    </location>
</feature>
<evidence type="ECO:0000256" key="6">
    <source>
        <dbReference type="SAM" id="Phobius"/>
    </source>
</evidence>
<keyword evidence="5 6" id="KW-0472">Membrane</keyword>
<dbReference type="RefSeq" id="WP_013883252.1">
    <property type="nucleotide sequence ID" value="NC_015671.1"/>
</dbReference>
<sequence>MTWSVSDARAPRAAGTRTIDLRLAPAALGAWAAALLAVRVAADVSLLVAGAAVVVAGTVTAAVVRRRWTAWAGEAGATAWALALLVGALVALPTAAQVQGRSSGLLPRLVATGAAAEVTGRVVAPPQLVAPAWPGAPPRMRWALAAQRVREPPGAGAPGRAGRAVGDVVVLATTDRPGAADARGAGADVLEGPVFGSTVTVTGRLRPAERGAREVAVLLAAETVVVQGPRAWDRAAERVRQGVRGLARALPGDAGALLPGVTVGDTSRVGDDLRGALRTSGLTHLTAVSGAHFALVGALVLALGALLRAPPRAAATATAVAAVAMLVVVHPQPSVVRAAVMGAVGVLGLALGRPARAPAALSTAVVVLLVLDPWLAAELGFALSVAATAGLVLLGAALTRRWAPRLGRPAATALAAPVAAQLACGPLVLVAGGGVAGWGVVANLAAAPAVAPATLLGLAAAVIAPWWPQGATVPAALAGAACWWIGAVARTAAGLPGAALPWLGGPLGVLTLTLAGLATARLLLHRAGDAVRER</sequence>
<evidence type="ECO:0000256" key="5">
    <source>
        <dbReference type="ARBA" id="ARBA00023136"/>
    </source>
</evidence>
<evidence type="ECO:0000313" key="8">
    <source>
        <dbReference type="EMBL" id="AEI11733.1"/>
    </source>
</evidence>